<keyword evidence="1" id="KW-0472">Membrane</keyword>
<keyword evidence="1" id="KW-1133">Transmembrane helix</keyword>
<dbReference type="AlphaFoldDB" id="A0A1G2GB98"/>
<organism evidence="2 3">
    <name type="scientific">Candidatus Ryanbacteria bacterium RIFCSPHIGHO2_02_FULL_45_13b</name>
    <dbReference type="NCBI Taxonomy" id="1802117"/>
    <lineage>
        <taxon>Bacteria</taxon>
        <taxon>Candidatus Ryaniibacteriota</taxon>
    </lineage>
</organism>
<feature type="transmembrane region" description="Helical" evidence="1">
    <location>
        <begin position="71"/>
        <end position="95"/>
    </location>
</feature>
<accession>A0A1G2GB98</accession>
<evidence type="ECO:0000256" key="1">
    <source>
        <dbReference type="SAM" id="Phobius"/>
    </source>
</evidence>
<dbReference type="STRING" id="1802117.A3J54_03445"/>
<comment type="caution">
    <text evidence="2">The sequence shown here is derived from an EMBL/GenBank/DDBJ whole genome shotgun (WGS) entry which is preliminary data.</text>
</comment>
<reference evidence="2 3" key="1">
    <citation type="journal article" date="2016" name="Nat. Commun.">
        <title>Thousands of microbial genomes shed light on interconnected biogeochemical processes in an aquifer system.</title>
        <authorList>
            <person name="Anantharaman K."/>
            <person name="Brown C.T."/>
            <person name="Hug L.A."/>
            <person name="Sharon I."/>
            <person name="Castelle C.J."/>
            <person name="Probst A.J."/>
            <person name="Thomas B.C."/>
            <person name="Singh A."/>
            <person name="Wilkins M.J."/>
            <person name="Karaoz U."/>
            <person name="Brodie E.L."/>
            <person name="Williams K.H."/>
            <person name="Hubbard S.S."/>
            <person name="Banfield J.F."/>
        </authorList>
    </citation>
    <scope>NUCLEOTIDE SEQUENCE [LARGE SCALE GENOMIC DNA]</scope>
</reference>
<evidence type="ECO:0000313" key="3">
    <source>
        <dbReference type="Proteomes" id="UP000176576"/>
    </source>
</evidence>
<evidence type="ECO:0000313" key="2">
    <source>
        <dbReference type="EMBL" id="OGZ47320.1"/>
    </source>
</evidence>
<protein>
    <submittedName>
        <fullName evidence="2">Uncharacterized protein</fullName>
    </submittedName>
</protein>
<dbReference type="EMBL" id="MHNN01000002">
    <property type="protein sequence ID" value="OGZ47320.1"/>
    <property type="molecule type" value="Genomic_DNA"/>
</dbReference>
<dbReference type="Proteomes" id="UP000176576">
    <property type="component" value="Unassembled WGS sequence"/>
</dbReference>
<feature type="transmembrane region" description="Helical" evidence="1">
    <location>
        <begin position="35"/>
        <end position="59"/>
    </location>
</feature>
<gene>
    <name evidence="2" type="ORF">A3J54_03445</name>
</gene>
<keyword evidence="1" id="KW-0812">Transmembrane</keyword>
<proteinExistence type="predicted"/>
<name>A0A1G2GB98_9BACT</name>
<sequence>MIQDFLVQSAYAAIPPSPTLGDIIKVTWNDAIRPAVIFLFILATVVFIWGLIEFIANAASEDGRKRGKQNIVYGIVGMSIMLATGAILLVLNNFFTSVNP</sequence>